<comment type="caution">
    <text evidence="12">The sequence shown here is derived from an EMBL/GenBank/DDBJ whole genome shotgun (WGS) entry which is preliminary data.</text>
</comment>
<keyword evidence="4 10" id="KW-0436">Ligase</keyword>
<dbReference type="PANTHER" id="PTHR11164">
    <property type="entry name" value="GLUTAMATE CYSTEINE LIGASE"/>
    <property type="match status" value="1"/>
</dbReference>
<evidence type="ECO:0000313" key="12">
    <source>
        <dbReference type="EMBL" id="KAJ5185914.1"/>
    </source>
</evidence>
<dbReference type="InterPro" id="IPR004308">
    <property type="entry name" value="GCS"/>
</dbReference>
<dbReference type="GO" id="GO:0004357">
    <property type="term" value="F:glutamate-cysteine ligase activity"/>
    <property type="evidence" value="ECO:0007669"/>
    <property type="project" value="UniProtKB-UniRule"/>
</dbReference>
<dbReference type="Proteomes" id="UP001150879">
    <property type="component" value="Unassembled WGS sequence"/>
</dbReference>
<dbReference type="Pfam" id="PF03074">
    <property type="entry name" value="GCS"/>
    <property type="match status" value="1"/>
</dbReference>
<dbReference type="AlphaFoldDB" id="A0A9W9IXM8"/>
<reference evidence="12" key="2">
    <citation type="journal article" date="2023" name="IMA Fungus">
        <title>Comparative genomic study of the Penicillium genus elucidates a diverse pangenome and 15 lateral gene transfer events.</title>
        <authorList>
            <person name="Petersen C."/>
            <person name="Sorensen T."/>
            <person name="Nielsen M.R."/>
            <person name="Sondergaard T.E."/>
            <person name="Sorensen J.L."/>
            <person name="Fitzpatrick D.A."/>
            <person name="Frisvad J.C."/>
            <person name="Nielsen K.L."/>
        </authorList>
    </citation>
    <scope>NUCLEOTIDE SEQUENCE</scope>
    <source>
        <strain evidence="12">IBT 16849</strain>
    </source>
</reference>
<dbReference type="Gene3D" id="1.10.8.960">
    <property type="match status" value="1"/>
</dbReference>
<evidence type="ECO:0000256" key="2">
    <source>
        <dbReference type="ARBA" id="ARBA00008100"/>
    </source>
</evidence>
<comment type="catalytic activity">
    <reaction evidence="10">
        <text>L-cysteine + L-glutamate + ATP = gamma-L-glutamyl-L-cysteine + ADP + phosphate + H(+)</text>
        <dbReference type="Rhea" id="RHEA:13285"/>
        <dbReference type="ChEBI" id="CHEBI:15378"/>
        <dbReference type="ChEBI" id="CHEBI:29985"/>
        <dbReference type="ChEBI" id="CHEBI:30616"/>
        <dbReference type="ChEBI" id="CHEBI:35235"/>
        <dbReference type="ChEBI" id="CHEBI:43474"/>
        <dbReference type="ChEBI" id="CHEBI:58173"/>
        <dbReference type="ChEBI" id="CHEBI:456216"/>
        <dbReference type="EC" id="6.3.2.2"/>
    </reaction>
</comment>
<dbReference type="Gene3D" id="3.30.590.50">
    <property type="match status" value="2"/>
</dbReference>
<sequence>MGLPVEGPSIGWPETEQAAPNVQRWATEQLLCLWRKQRHRRDNVPSWGDEIEYNLVDLNSTSERATLLLDQEKVIRQWENSPASKEEPVVLQWEWAKYVVETTPAKPYTESIEDLLSVQQNMKRRRQVINRSLSPNQHTMSLSFFPRTGADGQWTTPHGRTQTNHSVCSIPRYRILPENVLGRRQSHKKTHYPVYQDIETPDIFHDILPSGEKIKNHLCLDDLEVGIGCCSLQTTFQAPNETEARWLHDQLIPLAPIFLAMTAAVPIWKGYLVDTDIRWQRFGDLVDDRRPEEMESIPPRWTWNRTYLSEEKPPGLESDSSLQPMNPAIKQRLLDGGMDDSLATHFASILSRDPLILTEEDTHNLNTSNTKLFELLQSCVWHAVRFKLPITDTGPGWCVEFRTMESQLTDKANAAFAIFAYLLSRAIVTMHLNFYIPIDKVGESMEFAKERDAVRGRKMWFKRSGWSHSIGGVKSMCKEKKVHKRLSGEGEGFALMSADEIFNGESEEDGFPGLVAIVRYYLKQSKMATAEQEKIAPYLELISERASGENPTPATWMRKFVRSHEDYRQDSYVGERVCYDMMREIVRMNEDE</sequence>
<evidence type="ECO:0000256" key="10">
    <source>
        <dbReference type="RuleBase" id="RU367135"/>
    </source>
</evidence>
<keyword evidence="7 10" id="KW-0067">ATP-binding</keyword>
<comment type="pathway">
    <text evidence="1 10">Sulfur metabolism; glutathione biosynthesis; glutathione from L-cysteine and L-glutamate: step 1/2.</text>
</comment>
<dbReference type="InterPro" id="IPR014746">
    <property type="entry name" value="Gln_synth/guanido_kin_cat_dom"/>
</dbReference>
<evidence type="ECO:0000256" key="3">
    <source>
        <dbReference type="ARBA" id="ARBA00012220"/>
    </source>
</evidence>
<proteinExistence type="inferred from homology"/>
<evidence type="ECO:0000256" key="1">
    <source>
        <dbReference type="ARBA" id="ARBA00005006"/>
    </source>
</evidence>
<keyword evidence="5 10" id="KW-0317">Glutathione biosynthesis</keyword>
<dbReference type="GO" id="GO:0005524">
    <property type="term" value="F:ATP binding"/>
    <property type="evidence" value="ECO:0007669"/>
    <property type="project" value="UniProtKB-UniRule"/>
</dbReference>
<dbReference type="PANTHER" id="PTHR11164:SF0">
    <property type="entry name" value="GLUTAMATE--CYSTEINE LIGASE CATALYTIC SUBUNIT"/>
    <property type="match status" value="1"/>
</dbReference>
<keyword evidence="13" id="KW-1185">Reference proteome</keyword>
<evidence type="ECO:0000256" key="9">
    <source>
        <dbReference type="ARBA" id="ARBA00032122"/>
    </source>
</evidence>
<evidence type="ECO:0000256" key="5">
    <source>
        <dbReference type="ARBA" id="ARBA00022684"/>
    </source>
</evidence>
<name>A0A9W9IXM8_9EURO</name>
<keyword evidence="6 10" id="KW-0547">Nucleotide-binding</keyword>
<protein>
    <recommendedName>
        <fullName evidence="3 10">Glutamate--cysteine ligase</fullName>
        <ecNumber evidence="3 10">6.3.2.2</ecNumber>
    </recommendedName>
    <alternativeName>
        <fullName evidence="9 10">Gamma-ECS</fullName>
    </alternativeName>
    <alternativeName>
        <fullName evidence="8 10">Gamma-glutamylcysteine synthetase</fullName>
    </alternativeName>
</protein>
<evidence type="ECO:0000256" key="4">
    <source>
        <dbReference type="ARBA" id="ARBA00022598"/>
    </source>
</evidence>
<comment type="similarity">
    <text evidence="2 10">Belongs to the glutamate--cysteine ligase type 3 family.</text>
</comment>
<dbReference type="EC" id="6.3.2.2" evidence="3 10"/>
<reference evidence="12" key="1">
    <citation type="submission" date="2022-11" db="EMBL/GenBank/DDBJ databases">
        <authorList>
            <person name="Petersen C."/>
        </authorList>
    </citation>
    <scope>NUCLEOTIDE SEQUENCE</scope>
    <source>
        <strain evidence="12">IBT 16849</strain>
    </source>
</reference>
<organism evidence="12 13">
    <name type="scientific">Penicillium cf. griseofulvum</name>
    <dbReference type="NCBI Taxonomy" id="2972120"/>
    <lineage>
        <taxon>Eukaryota</taxon>
        <taxon>Fungi</taxon>
        <taxon>Dikarya</taxon>
        <taxon>Ascomycota</taxon>
        <taxon>Pezizomycotina</taxon>
        <taxon>Eurotiomycetes</taxon>
        <taxon>Eurotiomycetidae</taxon>
        <taxon>Eurotiales</taxon>
        <taxon>Aspergillaceae</taxon>
        <taxon>Penicillium</taxon>
    </lineage>
</organism>
<dbReference type="EMBL" id="JAPQKP010000006">
    <property type="protein sequence ID" value="KAJ5185914.1"/>
    <property type="molecule type" value="Genomic_DNA"/>
</dbReference>
<feature type="region of interest" description="Disordered" evidence="11">
    <location>
        <begin position="1"/>
        <end position="20"/>
    </location>
</feature>
<evidence type="ECO:0000256" key="7">
    <source>
        <dbReference type="ARBA" id="ARBA00022840"/>
    </source>
</evidence>
<dbReference type="GO" id="GO:0006750">
    <property type="term" value="P:glutathione biosynthetic process"/>
    <property type="evidence" value="ECO:0007669"/>
    <property type="project" value="UniProtKB-UniRule"/>
</dbReference>
<evidence type="ECO:0000256" key="8">
    <source>
        <dbReference type="ARBA" id="ARBA00030585"/>
    </source>
</evidence>
<evidence type="ECO:0000256" key="11">
    <source>
        <dbReference type="SAM" id="MobiDB-lite"/>
    </source>
</evidence>
<evidence type="ECO:0000256" key="6">
    <source>
        <dbReference type="ARBA" id="ARBA00022741"/>
    </source>
</evidence>
<gene>
    <name evidence="12" type="ORF">N7472_010754</name>
</gene>
<dbReference type="SUPFAM" id="SSF55931">
    <property type="entry name" value="Glutamine synthetase/guanido kinase"/>
    <property type="match status" value="1"/>
</dbReference>
<evidence type="ECO:0000313" key="13">
    <source>
        <dbReference type="Proteomes" id="UP001150879"/>
    </source>
</evidence>
<accession>A0A9W9IXM8</accession>